<accession>A0A9X4AK46</accession>
<dbReference type="EMBL" id="JAMQJZ010000026">
    <property type="protein sequence ID" value="MDC3422696.1"/>
    <property type="molecule type" value="Genomic_DNA"/>
</dbReference>
<reference evidence="2" key="1">
    <citation type="submission" date="2022-06" db="EMBL/GenBank/DDBJ databases">
        <title>Aquibacillus sp. a new bacterium isolated from soil saline samples.</title>
        <authorList>
            <person name="Galisteo C."/>
            <person name="De La Haba R."/>
            <person name="Sanchez-Porro C."/>
            <person name="Ventosa A."/>
        </authorList>
    </citation>
    <scope>NUCLEOTIDE SEQUENCE</scope>
    <source>
        <strain evidence="2">JCM 12387</strain>
    </source>
</reference>
<evidence type="ECO:0000256" key="1">
    <source>
        <dbReference type="SAM" id="Phobius"/>
    </source>
</evidence>
<dbReference type="AlphaFoldDB" id="A0A9X4AK46"/>
<gene>
    <name evidence="2" type="ORF">NC661_20290</name>
</gene>
<organism evidence="2 3">
    <name type="scientific">Aquibacillus koreensis</name>
    <dbReference type="NCBI Taxonomy" id="279446"/>
    <lineage>
        <taxon>Bacteria</taxon>
        <taxon>Bacillati</taxon>
        <taxon>Bacillota</taxon>
        <taxon>Bacilli</taxon>
        <taxon>Bacillales</taxon>
        <taxon>Bacillaceae</taxon>
        <taxon>Aquibacillus</taxon>
    </lineage>
</organism>
<protein>
    <submittedName>
        <fullName evidence="2">Uncharacterized protein</fullName>
    </submittedName>
</protein>
<evidence type="ECO:0000313" key="2">
    <source>
        <dbReference type="EMBL" id="MDC3422696.1"/>
    </source>
</evidence>
<keyword evidence="1" id="KW-0812">Transmembrane</keyword>
<evidence type="ECO:0000313" key="3">
    <source>
        <dbReference type="Proteomes" id="UP001145072"/>
    </source>
</evidence>
<keyword evidence="1" id="KW-1133">Transmembrane helix</keyword>
<feature type="transmembrane region" description="Helical" evidence="1">
    <location>
        <begin position="12"/>
        <end position="44"/>
    </location>
</feature>
<keyword evidence="3" id="KW-1185">Reference proteome</keyword>
<dbReference type="RefSeq" id="WP_259868222.1">
    <property type="nucleotide sequence ID" value="NZ_JAMQJZ010000026.1"/>
</dbReference>
<dbReference type="Proteomes" id="UP001145072">
    <property type="component" value="Unassembled WGS sequence"/>
</dbReference>
<proteinExistence type="predicted"/>
<sequence length="51" mass="5880">MLKIVDRLAELIYAIFTIILRPFSYILAGGIIVATPLYLIVWIIEFYTTSM</sequence>
<name>A0A9X4AK46_9BACI</name>
<keyword evidence="1" id="KW-0472">Membrane</keyword>
<comment type="caution">
    <text evidence="2">The sequence shown here is derived from an EMBL/GenBank/DDBJ whole genome shotgun (WGS) entry which is preliminary data.</text>
</comment>